<evidence type="ECO:0000313" key="4">
    <source>
        <dbReference type="Proteomes" id="UP000095131"/>
    </source>
</evidence>
<keyword evidence="3" id="KW-1185">Reference proteome</keyword>
<dbReference type="Proteomes" id="UP000092528">
    <property type="component" value="Chromosome 2"/>
</dbReference>
<accession>A0A1C7FGD0</accession>
<name>A0A1C7FGD0_9VIBR</name>
<sequence>MYRWVSYCNYSHLSNGIDHEKNNFGLGDPELTGISGLW</sequence>
<dbReference type="EMBL" id="CP016415">
    <property type="protein sequence ID" value="ANU38503.1"/>
    <property type="molecule type" value="Genomic_DNA"/>
</dbReference>
<dbReference type="EMBL" id="MDCJ01000007">
    <property type="protein sequence ID" value="ODS04841.1"/>
    <property type="molecule type" value="Genomic_DNA"/>
</dbReference>
<evidence type="ECO:0000313" key="2">
    <source>
        <dbReference type="EMBL" id="ODS04841.1"/>
    </source>
</evidence>
<protein>
    <submittedName>
        <fullName evidence="1">Uncharacterized protein</fullName>
    </submittedName>
</protein>
<gene>
    <name evidence="2" type="ORF">VSF3289_03980</name>
    <name evidence="1" type="ORF">VSVS05_03465</name>
</gene>
<reference evidence="2 4" key="2">
    <citation type="submission" date="2016-08" db="EMBL/GenBank/DDBJ databases">
        <title>Genome sequencing of Vibrio scophthalmi strain FP3289, an isolated from Paralichthys olivaceus.</title>
        <authorList>
            <person name="Han H.-J."/>
        </authorList>
    </citation>
    <scope>NUCLEOTIDE SEQUENCE [LARGE SCALE GENOMIC DNA]</scope>
    <source>
        <strain evidence="2 4">FP3289</strain>
    </source>
</reference>
<reference evidence="1 3" key="1">
    <citation type="submission" date="2016-07" db="EMBL/GenBank/DDBJ databases">
        <title>Genome sequencing of Vibrio scophthalmi strain VS-05, an isolated from Paralichthys olivaceus.</title>
        <authorList>
            <person name="Han H.-J."/>
        </authorList>
    </citation>
    <scope>NUCLEOTIDE SEQUENCE [LARGE SCALE GENOMIC DNA]</scope>
    <source>
        <strain evidence="1 3">VS-05</strain>
    </source>
</reference>
<dbReference type="Proteomes" id="UP000095131">
    <property type="component" value="Unassembled WGS sequence"/>
</dbReference>
<organism evidence="1 3">
    <name type="scientific">Vibrio scophthalmi</name>
    <dbReference type="NCBI Taxonomy" id="45658"/>
    <lineage>
        <taxon>Bacteria</taxon>
        <taxon>Pseudomonadati</taxon>
        <taxon>Pseudomonadota</taxon>
        <taxon>Gammaproteobacteria</taxon>
        <taxon>Vibrionales</taxon>
        <taxon>Vibrionaceae</taxon>
        <taxon>Vibrio</taxon>
    </lineage>
</organism>
<evidence type="ECO:0000313" key="3">
    <source>
        <dbReference type="Proteomes" id="UP000092528"/>
    </source>
</evidence>
<proteinExistence type="predicted"/>
<dbReference type="AlphaFoldDB" id="A0A1C7FGD0"/>
<evidence type="ECO:0000313" key="1">
    <source>
        <dbReference type="EMBL" id="ANU38503.1"/>
    </source>
</evidence>